<sequence length="273" mass="31702">MKVATWNIEGLGQYGKWIRLWRWIVKNQLDVVAIQEHKKHDHAGMLLCTKDFKLCYNGINNKYSGCLLIVRNSVNFTVLFDNPEDRFIMSHCKLQETSYICINVYAPNSPADRVKTWKDLALAIQHCIYLQIWTDARILLCGDFNMVDSKMDCTTPSSVISSQEDMVWSGILDMLRCKDLWDCIGGHTLRYTYHSRSHKKAMSRLDRCYYSHVFMLSAASKMWVDATVLLSDHNPLLVSLKEVGWNVCIPFSLPRIPLRVDHSWMQTLLFKSK</sequence>
<comment type="cofactor">
    <cofactor evidence="6">
        <name>Mg(2+)</name>
        <dbReference type="ChEBI" id="CHEBI:18420"/>
    </cofactor>
    <cofactor evidence="6">
        <name>Mn(2+)</name>
        <dbReference type="ChEBI" id="CHEBI:29035"/>
    </cofactor>
    <text evidence="6">Probably binds two magnesium or manganese ions per subunit.</text>
</comment>
<keyword evidence="4 6" id="KW-0460">Magnesium</keyword>
<feature type="binding site" evidence="6">
    <location>
        <position position="143"/>
    </location>
    <ligand>
        <name>Mg(2+)</name>
        <dbReference type="ChEBI" id="CHEBI:18420"/>
        <label>1</label>
    </ligand>
</feature>
<feature type="site" description="Transition state stabilizer" evidence="7">
    <location>
        <position position="145"/>
    </location>
</feature>
<dbReference type="InterPro" id="IPR005135">
    <property type="entry name" value="Endo/exonuclease/phosphatase"/>
</dbReference>
<evidence type="ECO:0000256" key="7">
    <source>
        <dbReference type="PIRSR" id="PIRSR604808-3"/>
    </source>
</evidence>
<keyword evidence="2 6" id="KW-0479">Metal-binding</keyword>
<gene>
    <name evidence="9" type="ORF">KP509_02G030600</name>
</gene>
<keyword evidence="6" id="KW-0464">Manganese</keyword>
<dbReference type="PANTHER" id="PTHR22748:SF6">
    <property type="entry name" value="DNA-(APURINIC OR APYRIMIDINIC SITE) ENDONUCLEASE"/>
    <property type="match status" value="1"/>
</dbReference>
<feature type="site" description="Important for catalytic activity" evidence="7">
    <location>
        <position position="206"/>
    </location>
</feature>
<reference evidence="9" key="1">
    <citation type="submission" date="2021-08" db="EMBL/GenBank/DDBJ databases">
        <title>WGS assembly of Ceratopteris richardii.</title>
        <authorList>
            <person name="Marchant D.B."/>
            <person name="Chen G."/>
            <person name="Jenkins J."/>
            <person name="Shu S."/>
            <person name="Leebens-Mack J."/>
            <person name="Grimwood J."/>
            <person name="Schmutz J."/>
            <person name="Soltis P."/>
            <person name="Soltis D."/>
            <person name="Chen Z.-H."/>
        </authorList>
    </citation>
    <scope>NUCLEOTIDE SEQUENCE</scope>
    <source>
        <strain evidence="9">Whitten #5841</strain>
        <tissue evidence="9">Leaf</tissue>
    </source>
</reference>
<organism evidence="9 10">
    <name type="scientific">Ceratopteris richardii</name>
    <name type="common">Triangle waterfern</name>
    <dbReference type="NCBI Taxonomy" id="49495"/>
    <lineage>
        <taxon>Eukaryota</taxon>
        <taxon>Viridiplantae</taxon>
        <taxon>Streptophyta</taxon>
        <taxon>Embryophyta</taxon>
        <taxon>Tracheophyta</taxon>
        <taxon>Polypodiopsida</taxon>
        <taxon>Polypodiidae</taxon>
        <taxon>Polypodiales</taxon>
        <taxon>Pteridineae</taxon>
        <taxon>Pteridaceae</taxon>
        <taxon>Parkerioideae</taxon>
        <taxon>Ceratopteris</taxon>
    </lineage>
</organism>
<dbReference type="PANTHER" id="PTHR22748">
    <property type="entry name" value="AP ENDONUCLEASE"/>
    <property type="match status" value="1"/>
</dbReference>
<dbReference type="InterPro" id="IPR004808">
    <property type="entry name" value="AP_endonuc_1"/>
</dbReference>
<proteinExistence type="inferred from homology"/>
<feature type="active site" description="Proton acceptor" evidence="5">
    <location>
        <position position="233"/>
    </location>
</feature>
<evidence type="ECO:0000256" key="4">
    <source>
        <dbReference type="ARBA" id="ARBA00022842"/>
    </source>
</evidence>
<feature type="site" description="Interaction with DNA substrate" evidence="7">
    <location>
        <position position="233"/>
    </location>
</feature>
<accession>A0A8T2V7Z5</accession>
<dbReference type="GO" id="GO:0008311">
    <property type="term" value="F:double-stranded DNA 3'-5' DNA exonuclease activity"/>
    <property type="evidence" value="ECO:0007669"/>
    <property type="project" value="TreeGrafter"/>
</dbReference>
<dbReference type="GO" id="GO:0046872">
    <property type="term" value="F:metal ion binding"/>
    <property type="evidence" value="ECO:0007669"/>
    <property type="project" value="UniProtKB-KW"/>
</dbReference>
<dbReference type="GO" id="GO:0003906">
    <property type="term" value="F:DNA-(apurinic or apyrimidinic site) endonuclease activity"/>
    <property type="evidence" value="ECO:0007669"/>
    <property type="project" value="TreeGrafter"/>
</dbReference>
<feature type="domain" description="Endonuclease/exonuclease/phosphatase" evidence="8">
    <location>
        <begin position="4"/>
        <end position="233"/>
    </location>
</feature>
<dbReference type="Proteomes" id="UP000825935">
    <property type="component" value="Chromosome 2"/>
</dbReference>
<keyword evidence="10" id="KW-1185">Reference proteome</keyword>
<evidence type="ECO:0000256" key="1">
    <source>
        <dbReference type="ARBA" id="ARBA00007092"/>
    </source>
</evidence>
<evidence type="ECO:0000256" key="3">
    <source>
        <dbReference type="ARBA" id="ARBA00022801"/>
    </source>
</evidence>
<evidence type="ECO:0000256" key="6">
    <source>
        <dbReference type="PIRSR" id="PIRSR604808-2"/>
    </source>
</evidence>
<dbReference type="EMBL" id="CM035407">
    <property type="protein sequence ID" value="KAH7443350.1"/>
    <property type="molecule type" value="Genomic_DNA"/>
</dbReference>
<evidence type="ECO:0000313" key="10">
    <source>
        <dbReference type="Proteomes" id="UP000825935"/>
    </source>
</evidence>
<feature type="active site" description="Proton donor/acceptor" evidence="5">
    <location>
        <position position="143"/>
    </location>
</feature>
<feature type="non-terminal residue" evidence="9">
    <location>
        <position position="273"/>
    </location>
</feature>
<dbReference type="SUPFAM" id="SSF56219">
    <property type="entry name" value="DNase I-like"/>
    <property type="match status" value="1"/>
</dbReference>
<protein>
    <recommendedName>
        <fullName evidence="8">Endonuclease/exonuclease/phosphatase domain-containing protein</fullName>
    </recommendedName>
</protein>
<dbReference type="Gene3D" id="3.60.10.10">
    <property type="entry name" value="Endonuclease/exonuclease/phosphatase"/>
    <property type="match status" value="1"/>
</dbReference>
<evidence type="ECO:0000256" key="2">
    <source>
        <dbReference type="ARBA" id="ARBA00022723"/>
    </source>
</evidence>
<dbReference type="OrthoDB" id="1881450at2759"/>
<feature type="binding site" evidence="6">
    <location>
        <position position="145"/>
    </location>
    <ligand>
        <name>Mg(2+)</name>
        <dbReference type="ChEBI" id="CHEBI:18420"/>
        <label>1</label>
    </ligand>
</feature>
<dbReference type="GO" id="GO:0008081">
    <property type="term" value="F:phosphoric diester hydrolase activity"/>
    <property type="evidence" value="ECO:0007669"/>
    <property type="project" value="TreeGrafter"/>
</dbReference>
<dbReference type="Pfam" id="PF03372">
    <property type="entry name" value="Exo_endo_phos"/>
    <property type="match status" value="1"/>
</dbReference>
<feature type="binding site" evidence="6">
    <location>
        <position position="232"/>
    </location>
    <ligand>
        <name>Mg(2+)</name>
        <dbReference type="ChEBI" id="CHEBI:18420"/>
        <label>1</label>
    </ligand>
</feature>
<evidence type="ECO:0000313" key="9">
    <source>
        <dbReference type="EMBL" id="KAH7443350.1"/>
    </source>
</evidence>
<feature type="active site" evidence="5">
    <location>
        <position position="105"/>
    </location>
</feature>
<comment type="caution">
    <text evidence="9">The sequence shown here is derived from an EMBL/GenBank/DDBJ whole genome shotgun (WGS) entry which is preliminary data.</text>
</comment>
<comment type="similarity">
    <text evidence="1">Belongs to the DNA repair enzymes AP/ExoA family.</text>
</comment>
<dbReference type="GO" id="GO:0006284">
    <property type="term" value="P:base-excision repair"/>
    <property type="evidence" value="ECO:0007669"/>
    <property type="project" value="TreeGrafter"/>
</dbReference>
<dbReference type="InterPro" id="IPR036691">
    <property type="entry name" value="Endo/exonu/phosph_ase_sf"/>
</dbReference>
<evidence type="ECO:0000259" key="8">
    <source>
        <dbReference type="Pfam" id="PF03372"/>
    </source>
</evidence>
<evidence type="ECO:0000256" key="5">
    <source>
        <dbReference type="PIRSR" id="PIRSR604808-1"/>
    </source>
</evidence>
<name>A0A8T2V7Z5_CERRI</name>
<keyword evidence="3" id="KW-0378">Hydrolase</keyword>
<dbReference type="AlphaFoldDB" id="A0A8T2V7Z5"/>
<feature type="binding site" evidence="6">
    <location>
        <position position="233"/>
    </location>
    <ligand>
        <name>Mg(2+)</name>
        <dbReference type="ChEBI" id="CHEBI:18420"/>
        <label>1</label>
    </ligand>
</feature>
<dbReference type="GO" id="GO:0005634">
    <property type="term" value="C:nucleus"/>
    <property type="evidence" value="ECO:0007669"/>
    <property type="project" value="TreeGrafter"/>
</dbReference>
<feature type="binding site" evidence="6">
    <location>
        <position position="36"/>
    </location>
    <ligand>
        <name>Mg(2+)</name>
        <dbReference type="ChEBI" id="CHEBI:18420"/>
        <label>1</label>
    </ligand>
</feature>
<feature type="binding site" evidence="6">
    <location>
        <position position="7"/>
    </location>
    <ligand>
        <name>Mg(2+)</name>
        <dbReference type="ChEBI" id="CHEBI:18420"/>
        <label>1</label>
    </ligand>
</feature>